<evidence type="ECO:0000256" key="4">
    <source>
        <dbReference type="ARBA" id="ARBA00022801"/>
    </source>
</evidence>
<dbReference type="Pfam" id="PF00326">
    <property type="entry name" value="Peptidase_S9"/>
    <property type="match status" value="1"/>
</dbReference>
<keyword evidence="4 6" id="KW-0378">Hydrolase</keyword>
<comment type="similarity">
    <text evidence="2 6">Belongs to the peptidase S9A family.</text>
</comment>
<dbReference type="PRINTS" id="PR00862">
    <property type="entry name" value="PROLIGOPTASE"/>
</dbReference>
<dbReference type="SUPFAM" id="SSF53474">
    <property type="entry name" value="alpha/beta-Hydrolases"/>
    <property type="match status" value="1"/>
</dbReference>
<dbReference type="GO" id="GO:0006508">
    <property type="term" value="P:proteolysis"/>
    <property type="evidence" value="ECO:0007669"/>
    <property type="project" value="UniProtKB-KW"/>
</dbReference>
<name>A0A8J5XIU9_DIALT</name>
<evidence type="ECO:0000259" key="7">
    <source>
        <dbReference type="Pfam" id="PF00326"/>
    </source>
</evidence>
<keyword evidence="5 6" id="KW-0720">Serine protease</keyword>
<proteinExistence type="inferred from homology"/>
<dbReference type="Gene3D" id="2.130.10.120">
    <property type="entry name" value="Prolyl oligopeptidase, N-terminal domain"/>
    <property type="match status" value="1"/>
</dbReference>
<evidence type="ECO:0000256" key="5">
    <source>
        <dbReference type="ARBA" id="ARBA00022825"/>
    </source>
</evidence>
<dbReference type="EMBL" id="JAGTXO010000026">
    <property type="protein sequence ID" value="KAG8461434.1"/>
    <property type="molecule type" value="Genomic_DNA"/>
</dbReference>
<dbReference type="SUPFAM" id="SSF50993">
    <property type="entry name" value="Peptidase/esterase 'gauge' domain"/>
    <property type="match status" value="1"/>
</dbReference>
<dbReference type="GO" id="GO:0070012">
    <property type="term" value="F:oligopeptidase activity"/>
    <property type="evidence" value="ECO:0007669"/>
    <property type="project" value="TreeGrafter"/>
</dbReference>
<dbReference type="InterPro" id="IPR029058">
    <property type="entry name" value="AB_hydrolase_fold"/>
</dbReference>
<sequence length="446" mass="48770">MPSLEVVDKGRYLCVTIRKANSTKCGCAARPDAPPSPPHDDAAADAAARWGFARVVADYEAKARETAPGPPAYRVVVAESEHTLGGGDYAKGGHRVGDKLLLKYMNHVKDELHQHALNGSFECVVPLPELGVVSDVCSREEDSEVYFRFESFLTPPVIYRYSPQTREPPEPVLATKIAGLDTSEFMIEQLFATSKDGTRVPLFVVRAKELLFDGESGAALFAPARRFGAARPPARPARRVRGVWALANVRGGGEYGKDWHQAATGPRKQNTFDDFAACAELLAERKYTSARKLAIHGASNGGLLVAAAANQRPELFGCVLCQVGLLDMLRFHRFTIGHFWCAEYGSPDDADAFGHIRAYSPYHNVAPGRPYPPIMLTTADHDDRVVPLHTYKMAAQLQHVFGSDVRHLNPILVRVETKAGHGSGTATSKRLEAAADMYTFSDTLRD</sequence>
<dbReference type="PANTHER" id="PTHR42881">
    <property type="entry name" value="PROLYL ENDOPEPTIDASE"/>
    <property type="match status" value="1"/>
</dbReference>
<evidence type="ECO:0000256" key="6">
    <source>
        <dbReference type="RuleBase" id="RU368024"/>
    </source>
</evidence>
<evidence type="ECO:0000256" key="2">
    <source>
        <dbReference type="ARBA" id="ARBA00005228"/>
    </source>
</evidence>
<dbReference type="Proteomes" id="UP000751190">
    <property type="component" value="Unassembled WGS sequence"/>
</dbReference>
<evidence type="ECO:0000259" key="8">
    <source>
        <dbReference type="Pfam" id="PF02897"/>
    </source>
</evidence>
<dbReference type="EC" id="3.4.21.-" evidence="6"/>
<gene>
    <name evidence="9" type="ORF">KFE25_010621</name>
</gene>
<protein>
    <recommendedName>
        <fullName evidence="6">Prolyl endopeptidase</fullName>
        <ecNumber evidence="6">3.4.21.-</ecNumber>
    </recommendedName>
</protein>
<dbReference type="AlphaFoldDB" id="A0A8J5XIU9"/>
<keyword evidence="3 6" id="KW-0645">Protease</keyword>
<dbReference type="GO" id="GO:0004252">
    <property type="term" value="F:serine-type endopeptidase activity"/>
    <property type="evidence" value="ECO:0007669"/>
    <property type="project" value="UniProtKB-UniRule"/>
</dbReference>
<dbReference type="PANTHER" id="PTHR42881:SF2">
    <property type="entry name" value="PROLYL ENDOPEPTIDASE"/>
    <property type="match status" value="1"/>
</dbReference>
<comment type="caution">
    <text evidence="9">The sequence shown here is derived from an EMBL/GenBank/DDBJ whole genome shotgun (WGS) entry which is preliminary data.</text>
</comment>
<dbReference type="GO" id="GO:0005829">
    <property type="term" value="C:cytosol"/>
    <property type="evidence" value="ECO:0007669"/>
    <property type="project" value="TreeGrafter"/>
</dbReference>
<accession>A0A8J5XIU9</accession>
<dbReference type="OrthoDB" id="248387at2759"/>
<dbReference type="Gene3D" id="3.40.50.1820">
    <property type="entry name" value="alpha/beta hydrolase"/>
    <property type="match status" value="1"/>
</dbReference>
<comment type="catalytic activity">
    <reaction evidence="1">
        <text>Hydrolysis of Pro-|-Xaa &gt;&gt; Ala-|-Xaa in oligopeptides.</text>
        <dbReference type="EC" id="3.4.21.26"/>
    </reaction>
</comment>
<reference evidence="9" key="1">
    <citation type="submission" date="2021-05" db="EMBL/GenBank/DDBJ databases">
        <title>The genome of the haptophyte Pavlova lutheri (Diacronema luteri, Pavlovales) - a model for lipid biosynthesis in eukaryotic algae.</title>
        <authorList>
            <person name="Hulatt C.J."/>
            <person name="Posewitz M.C."/>
        </authorList>
    </citation>
    <scope>NUCLEOTIDE SEQUENCE</scope>
    <source>
        <strain evidence="9">NIVA-4/92</strain>
    </source>
</reference>
<organism evidence="9 10">
    <name type="scientific">Diacronema lutheri</name>
    <name type="common">Unicellular marine alga</name>
    <name type="synonym">Monochrysis lutheri</name>
    <dbReference type="NCBI Taxonomy" id="2081491"/>
    <lineage>
        <taxon>Eukaryota</taxon>
        <taxon>Haptista</taxon>
        <taxon>Haptophyta</taxon>
        <taxon>Pavlovophyceae</taxon>
        <taxon>Pavlovales</taxon>
        <taxon>Pavlovaceae</taxon>
        <taxon>Diacronema</taxon>
    </lineage>
</organism>
<dbReference type="FunFam" id="3.40.50.1820:FF:000005">
    <property type="entry name" value="Prolyl endopeptidase"/>
    <property type="match status" value="1"/>
</dbReference>
<dbReference type="Pfam" id="PF02897">
    <property type="entry name" value="Peptidase_S9_N"/>
    <property type="match status" value="1"/>
</dbReference>
<feature type="domain" description="Peptidase S9A N-terminal" evidence="8">
    <location>
        <begin position="89"/>
        <end position="167"/>
    </location>
</feature>
<evidence type="ECO:0000313" key="9">
    <source>
        <dbReference type="EMBL" id="KAG8461434.1"/>
    </source>
</evidence>
<dbReference type="InterPro" id="IPR023302">
    <property type="entry name" value="Pept_S9A_N"/>
</dbReference>
<dbReference type="InterPro" id="IPR001375">
    <property type="entry name" value="Peptidase_S9_cat"/>
</dbReference>
<evidence type="ECO:0000256" key="3">
    <source>
        <dbReference type="ARBA" id="ARBA00022670"/>
    </source>
</evidence>
<evidence type="ECO:0000256" key="1">
    <source>
        <dbReference type="ARBA" id="ARBA00001070"/>
    </source>
</evidence>
<dbReference type="InterPro" id="IPR002470">
    <property type="entry name" value="Peptidase_S9A"/>
</dbReference>
<evidence type="ECO:0000313" key="10">
    <source>
        <dbReference type="Proteomes" id="UP000751190"/>
    </source>
</evidence>
<feature type="domain" description="Peptidase S9 prolyl oligopeptidase catalytic" evidence="7">
    <location>
        <begin position="243"/>
        <end position="442"/>
    </location>
</feature>
<dbReference type="InterPro" id="IPR051167">
    <property type="entry name" value="Prolyl_oligopep/macrocyclase"/>
</dbReference>
<keyword evidence="10" id="KW-1185">Reference proteome</keyword>